<proteinExistence type="predicted"/>
<dbReference type="EMBL" id="CAFBLK010000238">
    <property type="protein sequence ID" value="CAB4877418.1"/>
    <property type="molecule type" value="Genomic_DNA"/>
</dbReference>
<protein>
    <submittedName>
        <fullName evidence="1">Unannotated protein</fullName>
    </submittedName>
</protein>
<name>A0A6J7E5T3_9ZZZZ</name>
<organism evidence="1">
    <name type="scientific">freshwater metagenome</name>
    <dbReference type="NCBI Taxonomy" id="449393"/>
    <lineage>
        <taxon>unclassified sequences</taxon>
        <taxon>metagenomes</taxon>
        <taxon>ecological metagenomes</taxon>
    </lineage>
</organism>
<sequence>MSSGQRSTVQQPLNSLTQSLLSVVLPRGTLERLGAPLPSRSSIPASMERTQCLRARLSARHVSLVVVTARTTQALCTGLARVHRALTLRNAPTAPMSLVSHLVMQLRGKELHHRPQSYLCRFSLHITALSSHGHLIRWQVSIGSTPCARTSLSLPQI</sequence>
<gene>
    <name evidence="1" type="ORF">UFOPK3317_01230</name>
</gene>
<reference evidence="1" key="1">
    <citation type="submission" date="2020-05" db="EMBL/GenBank/DDBJ databases">
        <authorList>
            <person name="Chiriac C."/>
            <person name="Salcher M."/>
            <person name="Ghai R."/>
            <person name="Kavagutti S V."/>
        </authorList>
    </citation>
    <scope>NUCLEOTIDE SEQUENCE</scope>
</reference>
<evidence type="ECO:0000313" key="1">
    <source>
        <dbReference type="EMBL" id="CAB4877418.1"/>
    </source>
</evidence>
<accession>A0A6J7E5T3</accession>
<dbReference type="AlphaFoldDB" id="A0A6J7E5T3"/>